<dbReference type="GO" id="GO:0016887">
    <property type="term" value="F:ATP hydrolysis activity"/>
    <property type="evidence" value="ECO:0007669"/>
    <property type="project" value="TreeGrafter"/>
</dbReference>
<dbReference type="Gene3D" id="3.40.50.300">
    <property type="entry name" value="P-loop containing nucleotide triphosphate hydrolases"/>
    <property type="match status" value="1"/>
</dbReference>
<evidence type="ECO:0000256" key="3">
    <source>
        <dbReference type="ARBA" id="ARBA00022840"/>
    </source>
</evidence>
<dbReference type="PROSITE" id="PS00662">
    <property type="entry name" value="T2SP_E"/>
    <property type="match status" value="1"/>
</dbReference>
<accession>A0A0T9MTK6</accession>
<dbReference type="SUPFAM" id="SSF52540">
    <property type="entry name" value="P-loop containing nucleoside triphosphate hydrolases"/>
    <property type="match status" value="1"/>
</dbReference>
<dbReference type="Gene3D" id="3.30.450.90">
    <property type="match status" value="1"/>
</dbReference>
<protein>
    <submittedName>
        <fullName evidence="5">Putative type IV pilus protein</fullName>
    </submittedName>
</protein>
<dbReference type="InterPro" id="IPR027417">
    <property type="entry name" value="P-loop_NTPase"/>
</dbReference>
<evidence type="ECO:0000313" key="6">
    <source>
        <dbReference type="Proteomes" id="UP000038750"/>
    </source>
</evidence>
<evidence type="ECO:0000256" key="1">
    <source>
        <dbReference type="ARBA" id="ARBA00006611"/>
    </source>
</evidence>
<feature type="domain" description="Bacterial type II secretion system protein E" evidence="4">
    <location>
        <begin position="297"/>
        <end position="311"/>
    </location>
</feature>
<dbReference type="InterPro" id="IPR001482">
    <property type="entry name" value="T2SS/T4SS_dom"/>
</dbReference>
<gene>
    <name evidence="5" type="primary">epsE_2</name>
    <name evidence="5" type="ORF">ERS008530_03796</name>
</gene>
<reference evidence="5 6" key="1">
    <citation type="submission" date="2015-03" db="EMBL/GenBank/DDBJ databases">
        <authorList>
            <person name="Murphy D."/>
        </authorList>
    </citation>
    <scope>NUCLEOTIDE SEQUENCE [LARGE SCALE GENOMIC DNA]</scope>
    <source>
        <strain evidence="5 6">BR165/97</strain>
    </source>
</reference>
<evidence type="ECO:0000313" key="5">
    <source>
        <dbReference type="EMBL" id="CNG45671.1"/>
    </source>
</evidence>
<comment type="similarity">
    <text evidence="1">Belongs to the GSP E family.</text>
</comment>
<dbReference type="Proteomes" id="UP000038750">
    <property type="component" value="Unassembled WGS sequence"/>
</dbReference>
<dbReference type="AlphaFoldDB" id="A0A0T9MTK6"/>
<dbReference type="Pfam" id="PF00437">
    <property type="entry name" value="T2SSE"/>
    <property type="match status" value="1"/>
</dbReference>
<dbReference type="GO" id="GO:0005524">
    <property type="term" value="F:ATP binding"/>
    <property type="evidence" value="ECO:0007669"/>
    <property type="project" value="UniProtKB-KW"/>
</dbReference>
<evidence type="ECO:0000256" key="2">
    <source>
        <dbReference type="ARBA" id="ARBA00022741"/>
    </source>
</evidence>
<keyword evidence="2" id="KW-0547">Nucleotide-binding</keyword>
<sequence length="500" mass="55940">MTLTNSPPVFEFNALANEYMFWEMGSPPVCYVSADHCKMPAVQSELQRALAKIPGLITEIVRFDEIAQHRQKNRVHVETAENLQPEVIDLFAQAAAAGASDMHFLVNTDGTTIYQRIYGDLSVVANKKTDEGMTLLRCMVNSMTDTGAREFMENEIQDARIENKYLHKANLYAARYAHIPTENGVYAVVRLIKDERDDIPSLEILGFNPEQITLIRRMLRSPYGFIILSGPTGSGKSTTLRTLAEMYTVFTYGLKRLLAIEDPPEGKLPGIQIPIFADKSDPIAVKQAWTRTIAASLRLDPDALIVGEMRDKDSVKTAISGAETGHLLMATLHANDAPSIISRMVDTLDVPLALITDPQLIVGLIAQRLVPLLCPKCKQTYEQVKDSLDADELQLIATYCDKEKIRFRNHHGCNNCHFGTVGRRVIVEVIRPDAQFMHHYRHEGKLVARNYWVNKMGGTTRGMHLQQYLNRGEVDPLEGDRINPLDEDTLLALDTAPLSA</sequence>
<dbReference type="RefSeq" id="WP_050074360.1">
    <property type="nucleotide sequence ID" value="NZ_CPZJ01000019.1"/>
</dbReference>
<proteinExistence type="inferred from homology"/>
<evidence type="ECO:0000259" key="4">
    <source>
        <dbReference type="PROSITE" id="PS00662"/>
    </source>
</evidence>
<organism evidence="5 6">
    <name type="scientific">Yersinia intermedia</name>
    <dbReference type="NCBI Taxonomy" id="631"/>
    <lineage>
        <taxon>Bacteria</taxon>
        <taxon>Pseudomonadati</taxon>
        <taxon>Pseudomonadota</taxon>
        <taxon>Gammaproteobacteria</taxon>
        <taxon>Enterobacterales</taxon>
        <taxon>Yersiniaceae</taxon>
        <taxon>Yersinia</taxon>
    </lineage>
</organism>
<dbReference type="GO" id="GO:0005886">
    <property type="term" value="C:plasma membrane"/>
    <property type="evidence" value="ECO:0007669"/>
    <property type="project" value="TreeGrafter"/>
</dbReference>
<dbReference type="PANTHER" id="PTHR30258:SF2">
    <property type="entry name" value="COMG OPERON PROTEIN 1"/>
    <property type="match status" value="1"/>
</dbReference>
<dbReference type="EMBL" id="CPZJ01000019">
    <property type="protein sequence ID" value="CNG45671.1"/>
    <property type="molecule type" value="Genomic_DNA"/>
</dbReference>
<dbReference type="PANTHER" id="PTHR30258">
    <property type="entry name" value="TYPE II SECRETION SYSTEM PROTEIN GSPE-RELATED"/>
    <property type="match status" value="1"/>
</dbReference>
<name>A0A0T9MTK6_YERIN</name>
<keyword evidence="3" id="KW-0067">ATP-binding</keyword>